<accession>A0A199XR46</accession>
<dbReference type="Proteomes" id="UP000093807">
    <property type="component" value="Unassembled WGS sequence"/>
</dbReference>
<proteinExistence type="predicted"/>
<organism evidence="1 2">
    <name type="scientific">Flavobacterium succinicans</name>
    <dbReference type="NCBI Taxonomy" id="29536"/>
    <lineage>
        <taxon>Bacteria</taxon>
        <taxon>Pseudomonadati</taxon>
        <taxon>Bacteroidota</taxon>
        <taxon>Flavobacteriia</taxon>
        <taxon>Flavobacteriales</taxon>
        <taxon>Flavobacteriaceae</taxon>
        <taxon>Flavobacterium</taxon>
    </lineage>
</organism>
<dbReference type="AlphaFoldDB" id="A0A199XR46"/>
<dbReference type="EMBL" id="JMTM01000035">
    <property type="protein sequence ID" value="OAZ04228.1"/>
    <property type="molecule type" value="Genomic_DNA"/>
</dbReference>
<keyword evidence="2" id="KW-1185">Reference proteome</keyword>
<name>A0A199XR46_9FLAO</name>
<evidence type="ECO:0000313" key="2">
    <source>
        <dbReference type="Proteomes" id="UP000093807"/>
    </source>
</evidence>
<sequence>MKTIPQKYNKKVNNKLLNFHNSIYFDMKLVSLFQIA</sequence>
<evidence type="ECO:0000313" key="1">
    <source>
        <dbReference type="EMBL" id="OAZ04228.1"/>
    </source>
</evidence>
<dbReference type="PATRIC" id="fig|29536.5.peg.1286"/>
<comment type="caution">
    <text evidence="1">The sequence shown here is derived from an EMBL/GenBank/DDBJ whole genome shotgun (WGS) entry which is preliminary data.</text>
</comment>
<reference evidence="1 2" key="1">
    <citation type="submission" date="2016-06" db="EMBL/GenBank/DDBJ databases">
        <title>Draft genome sequence of Flavobacterium succinicans strain DD5b.</title>
        <authorList>
            <person name="Poehlein A."/>
            <person name="Daniel R."/>
            <person name="Simeonova D.D."/>
        </authorList>
    </citation>
    <scope>NUCLEOTIDE SEQUENCE [LARGE SCALE GENOMIC DNA]</scope>
    <source>
        <strain evidence="1 2">DD5b</strain>
    </source>
</reference>
<protein>
    <submittedName>
        <fullName evidence="1">Uncharacterized protein</fullName>
    </submittedName>
</protein>
<gene>
    <name evidence="1" type="ORF">FLB_12220</name>
</gene>